<reference evidence="4 5" key="1">
    <citation type="journal article" date="2016" name="Genome Announc.">
        <title>Complete Genome Sequences of Aerococcus christensenii CCUG 28831T, Aerococcus sanguinicola CCUG 43001T, Aerococcus urinae CCUG 36881T, Aerococcus urinaeequi CCUG 28094T, Aerococcus urinaehominis CCUG 42038 BT, and Aerococcus viridans CCUG 4311T.</title>
        <authorList>
            <person name="Carkaci D."/>
            <person name="Dargis R."/>
            <person name="Nielsen X.C."/>
            <person name="Skovgaard O."/>
            <person name="Fuursted K."/>
            <person name="Christensen J.J."/>
        </authorList>
    </citation>
    <scope>NUCLEOTIDE SEQUENCE [LARGE SCALE GENOMIC DNA]</scope>
    <source>
        <strain evidence="4 5">CCUG42038B</strain>
    </source>
</reference>
<feature type="binding site" evidence="2">
    <location>
        <position position="151"/>
    </location>
    <ligand>
        <name>Zn(2+)</name>
        <dbReference type="ChEBI" id="CHEBI:29105"/>
    </ligand>
</feature>
<feature type="binding site" evidence="2">
    <location>
        <position position="182"/>
    </location>
    <ligand>
        <name>Zn(2+)</name>
        <dbReference type="ChEBI" id="CHEBI:29105"/>
    </ligand>
</feature>
<evidence type="ECO:0000313" key="4">
    <source>
        <dbReference type="EMBL" id="AMB98547.1"/>
    </source>
</evidence>
<feature type="binding site" evidence="2">
    <location>
        <position position="147"/>
    </location>
    <ligand>
        <name>Zn(2+)</name>
        <dbReference type="ChEBI" id="CHEBI:29105"/>
    </ligand>
</feature>
<evidence type="ECO:0000256" key="1">
    <source>
        <dbReference type="ARBA" id="ARBA00023027"/>
    </source>
</evidence>
<evidence type="ECO:0000256" key="2">
    <source>
        <dbReference type="PROSITE-ProRule" id="PRU00236"/>
    </source>
</evidence>
<keyword evidence="5" id="KW-1185">Reference proteome</keyword>
<dbReference type="AlphaFoldDB" id="A0A0X8FJT7"/>
<name>A0A0X8FJT7_9LACT</name>
<keyword evidence="2" id="KW-0479">Metal-binding</keyword>
<keyword evidence="1" id="KW-0520">NAD</keyword>
<reference evidence="5" key="2">
    <citation type="submission" date="2016-01" db="EMBL/GenBank/DDBJ databases">
        <title>Six Aerococcus type strain genome sequencing and assembly using PacBio and Illumina Hiseq.</title>
        <authorList>
            <person name="Carkaci D."/>
            <person name="Dargis R."/>
            <person name="Nielsen X.C."/>
            <person name="Skovgaard O."/>
            <person name="Fuursted K."/>
            <person name="Christensen J.J."/>
        </authorList>
    </citation>
    <scope>NUCLEOTIDE SEQUENCE [LARGE SCALE GENOMIC DNA]</scope>
    <source>
        <strain evidence="5">CCUG42038B</strain>
    </source>
</reference>
<dbReference type="GO" id="GO:0046872">
    <property type="term" value="F:metal ion binding"/>
    <property type="evidence" value="ECO:0007669"/>
    <property type="project" value="UniProtKB-KW"/>
</dbReference>
<dbReference type="RefSeq" id="WP_067977206.1">
    <property type="nucleotide sequence ID" value="NZ_CP014163.1"/>
</dbReference>
<dbReference type="STRING" id="128944.AWM75_00420"/>
<dbReference type="PROSITE" id="PS50305">
    <property type="entry name" value="SIRTUIN"/>
    <property type="match status" value="1"/>
</dbReference>
<protein>
    <submittedName>
        <fullName evidence="4">Deacetylase SIR2</fullName>
    </submittedName>
</protein>
<dbReference type="KEGG" id="auh:AWM75_00420"/>
<evidence type="ECO:0000313" key="5">
    <source>
        <dbReference type="Proteomes" id="UP000062260"/>
    </source>
</evidence>
<dbReference type="OrthoDB" id="394960at2"/>
<feature type="domain" description="Deacetylase sirtuin-type" evidence="3">
    <location>
        <begin position="10"/>
        <end position="295"/>
    </location>
</feature>
<dbReference type="Gene3D" id="3.40.50.1220">
    <property type="entry name" value="TPP-binding domain"/>
    <property type="match status" value="1"/>
</dbReference>
<dbReference type="InterPro" id="IPR026590">
    <property type="entry name" value="Ssirtuin_cat_dom"/>
</dbReference>
<feature type="binding site" evidence="2">
    <location>
        <position position="185"/>
    </location>
    <ligand>
        <name>Zn(2+)</name>
        <dbReference type="ChEBI" id="CHEBI:29105"/>
    </ligand>
</feature>
<organism evidence="4 5">
    <name type="scientific">Aerococcus urinaehominis</name>
    <dbReference type="NCBI Taxonomy" id="128944"/>
    <lineage>
        <taxon>Bacteria</taxon>
        <taxon>Bacillati</taxon>
        <taxon>Bacillota</taxon>
        <taxon>Bacilli</taxon>
        <taxon>Lactobacillales</taxon>
        <taxon>Aerococcaceae</taxon>
        <taxon>Aerococcus</taxon>
    </lineage>
</organism>
<proteinExistence type="predicted"/>
<dbReference type="EMBL" id="CP014163">
    <property type="protein sequence ID" value="AMB98547.1"/>
    <property type="molecule type" value="Genomic_DNA"/>
</dbReference>
<gene>
    <name evidence="4" type="ORF">AWM75_00420</name>
</gene>
<keyword evidence="2" id="KW-0862">Zinc</keyword>
<accession>A0A0X8FJT7</accession>
<evidence type="ECO:0000259" key="3">
    <source>
        <dbReference type="PROSITE" id="PS50305"/>
    </source>
</evidence>
<dbReference type="SUPFAM" id="SSF52467">
    <property type="entry name" value="DHS-like NAD/FAD-binding domain"/>
    <property type="match status" value="1"/>
</dbReference>
<sequence length="295" mass="33942">MTLKTWDTLKVDHLSQADQLAGLLKEAEAVVVGIGAGMSAADGFTYVGPRFRENFPDFIQKYRLIDMLQASLYDFDNIREYWAFQSRFVVLNYLDQPLGQSYLRLKEILADKAFHVITTNADNAFEKADYPENKVFHIQGKYCLWQCSNHCHNQTYRHDDAIRQMVAEQENMEIPAELVPYCPKCSAPMEINKRNEEKGMVEDVEFYLQKDHYDNFLDAHQHGRVLYLEIGVGHTTPQFIKDPFVNMTAANPEALFVTLNAKNYKLPDSVRPQTVWLNEDIADLIAAAHTQLVNQ</sequence>
<dbReference type="InterPro" id="IPR029035">
    <property type="entry name" value="DHS-like_NAD/FAD-binding_dom"/>
</dbReference>
<dbReference type="Proteomes" id="UP000062260">
    <property type="component" value="Chromosome"/>
</dbReference>
<comment type="caution">
    <text evidence="2">Lacks conserved residue(s) required for the propagation of feature annotation.</text>
</comment>